<evidence type="ECO:0000256" key="1">
    <source>
        <dbReference type="SAM" id="MobiDB-lite"/>
    </source>
</evidence>
<proteinExistence type="predicted"/>
<accession>A0ABT7PEP7</accession>
<comment type="caution">
    <text evidence="2">The sequence shown here is derived from an EMBL/GenBank/DDBJ whole genome shotgun (WGS) entry which is preliminary data.</text>
</comment>
<evidence type="ECO:0000313" key="2">
    <source>
        <dbReference type="EMBL" id="MDM4014946.1"/>
    </source>
</evidence>
<dbReference type="RefSeq" id="WP_289162532.1">
    <property type="nucleotide sequence ID" value="NZ_JASZZN010000003.1"/>
</dbReference>
<keyword evidence="3" id="KW-1185">Reference proteome</keyword>
<feature type="region of interest" description="Disordered" evidence="1">
    <location>
        <begin position="57"/>
        <end position="87"/>
    </location>
</feature>
<name>A0ABT7PEP7_9BACT</name>
<dbReference type="Proteomes" id="UP001239462">
    <property type="component" value="Unassembled WGS sequence"/>
</dbReference>
<gene>
    <name evidence="2" type="ORF">QTN89_05865</name>
</gene>
<organism evidence="2 3">
    <name type="scientific">Roseiconus lacunae</name>
    <dbReference type="NCBI Taxonomy" id="2605694"/>
    <lineage>
        <taxon>Bacteria</taxon>
        <taxon>Pseudomonadati</taxon>
        <taxon>Planctomycetota</taxon>
        <taxon>Planctomycetia</taxon>
        <taxon>Pirellulales</taxon>
        <taxon>Pirellulaceae</taxon>
        <taxon>Roseiconus</taxon>
    </lineage>
</organism>
<dbReference type="EMBL" id="JASZZN010000003">
    <property type="protein sequence ID" value="MDM4014946.1"/>
    <property type="molecule type" value="Genomic_DNA"/>
</dbReference>
<evidence type="ECO:0000313" key="3">
    <source>
        <dbReference type="Proteomes" id="UP001239462"/>
    </source>
</evidence>
<reference evidence="2 3" key="1">
    <citation type="submission" date="2023-06" db="EMBL/GenBank/DDBJ databases">
        <title>Roseiconus lacunae JC819 isolated from Gulf of Mannar region, Tamil Nadu.</title>
        <authorList>
            <person name="Pk S."/>
            <person name="Ch S."/>
            <person name="Ch V.R."/>
        </authorList>
    </citation>
    <scope>NUCLEOTIDE SEQUENCE [LARGE SCALE GENOMIC DNA]</scope>
    <source>
        <strain evidence="2 3">JC819</strain>
    </source>
</reference>
<protein>
    <submittedName>
        <fullName evidence="2">Uncharacterized protein</fullName>
    </submittedName>
</protein>
<sequence length="228" mass="25303">MWCDDQLLTGNAPSVTAATLDCFLGHEGLASALLKVGWLQVRSDSLEVPHFDRHLSTGAKKRASTRERVAKSRAKKKRDERNECNTQSVTASLSLSPSLSDCKSVSDQAPLFNDFDQESAFEIFWKTYPCKNGKKEAQKAWQNAVKRLATGSDVETAAEKLRLAAVDYAAYLDGQSNPPKVKYAQGWLNSERYEDDYPALLSEVRKRESGIGSGQVFDENELSTLEGF</sequence>